<dbReference type="PANTHER" id="PTHR23501">
    <property type="entry name" value="MAJOR FACILITATOR SUPERFAMILY"/>
    <property type="match status" value="1"/>
</dbReference>
<feature type="transmembrane region" description="Helical" evidence="9">
    <location>
        <begin position="387"/>
        <end position="407"/>
    </location>
</feature>
<dbReference type="InterPro" id="IPR036259">
    <property type="entry name" value="MFS_trans_sf"/>
</dbReference>
<evidence type="ECO:0000256" key="6">
    <source>
        <dbReference type="ARBA" id="ARBA00023065"/>
    </source>
</evidence>
<evidence type="ECO:0000256" key="8">
    <source>
        <dbReference type="SAM" id="MobiDB-lite"/>
    </source>
</evidence>
<protein>
    <submittedName>
        <fullName evidence="10">Drug:h+ antiporter</fullName>
    </submittedName>
</protein>
<evidence type="ECO:0000256" key="1">
    <source>
        <dbReference type="ARBA" id="ARBA00004141"/>
    </source>
</evidence>
<evidence type="ECO:0000256" key="9">
    <source>
        <dbReference type="SAM" id="Phobius"/>
    </source>
</evidence>
<sequence>MSELDTSRKSVASDDHVARDNSPDNDVAAHTGVEAVKATHKVYGKYSRWCLFIGIGLASYIYSLDGQTTYSYLTFAASALKDHSLISTIHTAQSIIIACGKPVIAKVADVSSRGFAYVFVCDENVHWYTLTRNLLGYIVIASAQNIQTVAGGIVLYAVGYTGLQLLTSIIIADITTLQWRGFAVGMTSLPFIINAFIGSNVSTQVLDGAGWRWGYGMFAILVPASLSPLIITLVWAERKAKRLGLVPEKPKASNSDKSLLQQTLEVISQLDVIGLVLIGTSVALILLPLTLAENASGGWNNPSMIAMLVIGCVLFPAVGPWEFKFAKYPVIPMRFITNFTVVGASLIGFFDYACPSSCNLISFYLTYVYLYSFVIVVKPWSLINATYFIQTQSVGLTFFGILCGLAMRFLHRYKLLLVVGLAIRLLGVGLMIHSRGANASDVEIVWTQIIQSMGGGMSAITIQTAAQASVSHKDVATVTAMVLLLTEIGGAIGNSVAGAIWTNLMPGKLLKYLPNISQDERDALYSSITTVTTYARGTEIREGAISAYGDVMKIMLIVATVISVIPLIISLFMPDWHLGEKQNAVDEEDLAGEVDHNTAQSRA</sequence>
<feature type="transmembrane region" description="Helical" evidence="9">
    <location>
        <begin position="554"/>
        <end position="573"/>
    </location>
</feature>
<evidence type="ECO:0000256" key="3">
    <source>
        <dbReference type="ARBA" id="ARBA00022448"/>
    </source>
</evidence>
<comment type="subcellular location">
    <subcellularLocation>
        <location evidence="1">Membrane</location>
        <topology evidence="1">Multi-pass membrane protein</topology>
    </subcellularLocation>
</comment>
<organism evidence="10 11">
    <name type="scientific">Armillaria solidipes</name>
    <dbReference type="NCBI Taxonomy" id="1076256"/>
    <lineage>
        <taxon>Eukaryota</taxon>
        <taxon>Fungi</taxon>
        <taxon>Dikarya</taxon>
        <taxon>Basidiomycota</taxon>
        <taxon>Agaricomycotina</taxon>
        <taxon>Agaricomycetes</taxon>
        <taxon>Agaricomycetidae</taxon>
        <taxon>Agaricales</taxon>
        <taxon>Marasmiineae</taxon>
        <taxon>Physalacriaceae</taxon>
        <taxon>Armillaria</taxon>
    </lineage>
</organism>
<keyword evidence="7 9" id="KW-0472">Membrane</keyword>
<feature type="region of interest" description="Disordered" evidence="8">
    <location>
        <begin position="1"/>
        <end position="26"/>
    </location>
</feature>
<evidence type="ECO:0000256" key="5">
    <source>
        <dbReference type="ARBA" id="ARBA00022989"/>
    </source>
</evidence>
<gene>
    <name evidence="10" type="ORF">ARMSODRAFT_988217</name>
</gene>
<dbReference type="STRING" id="1076256.A0A2H3BFU7"/>
<feature type="transmembrane region" description="Helical" evidence="9">
    <location>
        <begin position="478"/>
        <end position="501"/>
    </location>
</feature>
<keyword evidence="3" id="KW-0813">Transport</keyword>
<dbReference type="AlphaFoldDB" id="A0A2H3BFU7"/>
<dbReference type="SUPFAM" id="SSF103473">
    <property type="entry name" value="MFS general substrate transporter"/>
    <property type="match status" value="1"/>
</dbReference>
<keyword evidence="6" id="KW-0406">Ion transport</keyword>
<feature type="transmembrane region" description="Helical" evidence="9">
    <location>
        <begin position="359"/>
        <end position="380"/>
    </location>
</feature>
<feature type="transmembrane region" description="Helical" evidence="9">
    <location>
        <begin position="304"/>
        <end position="323"/>
    </location>
</feature>
<accession>A0A2H3BFU7</accession>
<proteinExistence type="inferred from homology"/>
<keyword evidence="4 9" id="KW-0812">Transmembrane</keyword>
<dbReference type="EMBL" id="KZ293428">
    <property type="protein sequence ID" value="PBK69741.1"/>
    <property type="molecule type" value="Genomic_DNA"/>
</dbReference>
<comment type="similarity">
    <text evidence="2">Belongs to the major facilitator superfamily.</text>
</comment>
<dbReference type="GO" id="GO:0005886">
    <property type="term" value="C:plasma membrane"/>
    <property type="evidence" value="ECO:0007669"/>
    <property type="project" value="TreeGrafter"/>
</dbReference>
<feature type="transmembrane region" description="Helical" evidence="9">
    <location>
        <begin position="413"/>
        <end position="432"/>
    </location>
</feature>
<feature type="transmembrane region" description="Helical" evidence="9">
    <location>
        <begin position="335"/>
        <end position="353"/>
    </location>
</feature>
<dbReference type="Gene3D" id="1.20.1250.20">
    <property type="entry name" value="MFS general substrate transporter like domains"/>
    <property type="match status" value="1"/>
</dbReference>
<evidence type="ECO:0000256" key="7">
    <source>
        <dbReference type="ARBA" id="ARBA00023136"/>
    </source>
</evidence>
<evidence type="ECO:0000256" key="4">
    <source>
        <dbReference type="ARBA" id="ARBA00022692"/>
    </source>
</evidence>
<dbReference type="GO" id="GO:0006811">
    <property type="term" value="P:monoatomic ion transport"/>
    <property type="evidence" value="ECO:0007669"/>
    <property type="project" value="UniProtKB-KW"/>
</dbReference>
<evidence type="ECO:0000313" key="11">
    <source>
        <dbReference type="Proteomes" id="UP000218334"/>
    </source>
</evidence>
<dbReference type="Proteomes" id="UP000218334">
    <property type="component" value="Unassembled WGS sequence"/>
</dbReference>
<feature type="transmembrane region" description="Helical" evidence="9">
    <location>
        <begin position="213"/>
        <end position="236"/>
    </location>
</feature>
<reference evidence="11" key="1">
    <citation type="journal article" date="2017" name="Nat. Ecol. Evol.">
        <title>Genome expansion and lineage-specific genetic innovations in the forest pathogenic fungi Armillaria.</title>
        <authorList>
            <person name="Sipos G."/>
            <person name="Prasanna A.N."/>
            <person name="Walter M.C."/>
            <person name="O'Connor E."/>
            <person name="Balint B."/>
            <person name="Krizsan K."/>
            <person name="Kiss B."/>
            <person name="Hess J."/>
            <person name="Varga T."/>
            <person name="Slot J."/>
            <person name="Riley R."/>
            <person name="Boka B."/>
            <person name="Rigling D."/>
            <person name="Barry K."/>
            <person name="Lee J."/>
            <person name="Mihaltcheva S."/>
            <person name="LaButti K."/>
            <person name="Lipzen A."/>
            <person name="Waldron R."/>
            <person name="Moloney N.M."/>
            <person name="Sperisen C."/>
            <person name="Kredics L."/>
            <person name="Vagvoelgyi C."/>
            <person name="Patrignani A."/>
            <person name="Fitzpatrick D."/>
            <person name="Nagy I."/>
            <person name="Doyle S."/>
            <person name="Anderson J.B."/>
            <person name="Grigoriev I.V."/>
            <person name="Gueldener U."/>
            <person name="Muensterkoetter M."/>
            <person name="Nagy L.G."/>
        </authorList>
    </citation>
    <scope>NUCLEOTIDE SEQUENCE [LARGE SCALE GENOMIC DNA]</scope>
    <source>
        <strain evidence="11">28-4</strain>
    </source>
</reference>
<feature type="compositionally biased region" description="Basic and acidic residues" evidence="8">
    <location>
        <begin position="1"/>
        <end position="22"/>
    </location>
</feature>
<keyword evidence="11" id="KW-1185">Reference proteome</keyword>
<keyword evidence="5 9" id="KW-1133">Transmembrane helix</keyword>
<name>A0A2H3BFU7_9AGAR</name>
<dbReference type="FunFam" id="1.20.1250.20:FF:000197">
    <property type="entry name" value="Siderophore iron transporter 1"/>
    <property type="match status" value="1"/>
</dbReference>
<evidence type="ECO:0000313" key="10">
    <source>
        <dbReference type="EMBL" id="PBK69741.1"/>
    </source>
</evidence>
<feature type="transmembrane region" description="Helical" evidence="9">
    <location>
        <begin position="444"/>
        <end position="466"/>
    </location>
</feature>
<evidence type="ECO:0000256" key="2">
    <source>
        <dbReference type="ARBA" id="ARBA00008335"/>
    </source>
</evidence>
<feature type="transmembrane region" description="Helical" evidence="9">
    <location>
        <begin position="179"/>
        <end position="201"/>
    </location>
</feature>
<dbReference type="GO" id="GO:0022857">
    <property type="term" value="F:transmembrane transporter activity"/>
    <property type="evidence" value="ECO:0007669"/>
    <property type="project" value="TreeGrafter"/>
</dbReference>
<feature type="transmembrane region" description="Helical" evidence="9">
    <location>
        <begin position="272"/>
        <end position="292"/>
    </location>
</feature>
<dbReference type="PANTHER" id="PTHR23501:SF87">
    <property type="entry name" value="SIDEROPHORE IRON TRANSPORTER 2"/>
    <property type="match status" value="1"/>
</dbReference>